<organism evidence="1 2">
    <name type="scientific">Geodermatophilus normandii</name>
    <dbReference type="NCBI Taxonomy" id="1137989"/>
    <lineage>
        <taxon>Bacteria</taxon>
        <taxon>Bacillati</taxon>
        <taxon>Actinomycetota</taxon>
        <taxon>Actinomycetes</taxon>
        <taxon>Geodermatophilales</taxon>
        <taxon>Geodermatophilaceae</taxon>
        <taxon>Geodermatophilus</taxon>
    </lineage>
</organism>
<dbReference type="AlphaFoldDB" id="A0A6P0GHX0"/>
<reference evidence="1 2" key="1">
    <citation type="submission" date="2019-12" db="EMBL/GenBank/DDBJ databases">
        <title>WGS of CPCC 203550 I12A-02606.</title>
        <authorList>
            <person name="Jiang Z."/>
        </authorList>
    </citation>
    <scope>NUCLEOTIDE SEQUENCE [LARGE SCALE GENOMIC DNA]</scope>
    <source>
        <strain evidence="1 2">I12A-02606</strain>
    </source>
</reference>
<sequence length="157" mass="15875">MAGTVAKRVLGTVAGTVAVTAAAVAGLLVTMPAGVHGFGAMVAELQGHTDTRDAATAALAPKGAVPYWTRAVGADVTVVRPGEAYGAHDGSVRADMALAPDTHLPATCTPLPQPGMPWDGGGPWPDLTGEQALLCEGWVTVVVDGHLYTWTGPDPQA</sequence>
<dbReference type="RefSeq" id="WP_163476972.1">
    <property type="nucleotide sequence ID" value="NZ_JAAGWE010000019.1"/>
</dbReference>
<evidence type="ECO:0000313" key="2">
    <source>
        <dbReference type="Proteomes" id="UP000471126"/>
    </source>
</evidence>
<name>A0A6P0GHX0_9ACTN</name>
<protein>
    <submittedName>
        <fullName evidence="1">Uncharacterized protein</fullName>
    </submittedName>
</protein>
<accession>A0A6P0GHX0</accession>
<gene>
    <name evidence="1" type="ORF">GCU54_12660</name>
</gene>
<dbReference type="Proteomes" id="UP000471126">
    <property type="component" value="Unassembled WGS sequence"/>
</dbReference>
<proteinExistence type="predicted"/>
<dbReference type="EMBL" id="JAAGWE010000019">
    <property type="protein sequence ID" value="NEM06859.1"/>
    <property type="molecule type" value="Genomic_DNA"/>
</dbReference>
<evidence type="ECO:0000313" key="1">
    <source>
        <dbReference type="EMBL" id="NEM06859.1"/>
    </source>
</evidence>
<comment type="caution">
    <text evidence="1">The sequence shown here is derived from an EMBL/GenBank/DDBJ whole genome shotgun (WGS) entry which is preliminary data.</text>
</comment>